<keyword evidence="2" id="KW-1185">Reference proteome</keyword>
<organism evidence="1 2">
    <name type="scientific">Streptomyces pseudovenezuelae</name>
    <dbReference type="NCBI Taxonomy" id="67350"/>
    <lineage>
        <taxon>Bacteria</taxon>
        <taxon>Bacillati</taxon>
        <taxon>Actinomycetota</taxon>
        <taxon>Actinomycetes</taxon>
        <taxon>Kitasatosporales</taxon>
        <taxon>Streptomycetaceae</taxon>
        <taxon>Streptomyces</taxon>
        <taxon>Streptomyces aurantiacus group</taxon>
    </lineage>
</organism>
<evidence type="ECO:0000313" key="2">
    <source>
        <dbReference type="Proteomes" id="UP001160499"/>
    </source>
</evidence>
<proteinExistence type="predicted"/>
<dbReference type="EMBL" id="JARXVH010000003">
    <property type="protein sequence ID" value="MDH6214624.1"/>
    <property type="molecule type" value="Genomic_DNA"/>
</dbReference>
<evidence type="ECO:0000313" key="1">
    <source>
        <dbReference type="EMBL" id="MDH6214624.1"/>
    </source>
</evidence>
<evidence type="ECO:0008006" key="3">
    <source>
        <dbReference type="Google" id="ProtNLM"/>
    </source>
</evidence>
<protein>
    <recommendedName>
        <fullName evidence="3">N-acetyltransferase domain-containing protein</fullName>
    </recommendedName>
</protein>
<accession>A0ABT6LFQ1</accession>
<sequence>MPAAEPHLLPGNRRVGAQLHGGGSSTLLAARLRRANRWLALDLAGELADLYMDSRETPLHETSPQEASFREAYPHPSRRRFLNRLASDIRRPGFAMVIAETDGLVGCAFGFPLRSGGAWWPGCDGTLPSSIEQLAEFGSVFAITDILVRSHPRDHEIVARLQARLLTDHQASLGVILVDHADRAALAALRSWGWLDVGEIWRPRSATVLRVLVLSAGGRTAGRLAELVHDARMRWPG</sequence>
<name>A0ABT6LFQ1_9ACTN</name>
<reference evidence="1 2" key="1">
    <citation type="submission" date="2023-04" db="EMBL/GenBank/DDBJ databases">
        <title>Forest soil microbial communities from Buena Vista Peninsula, Colon Province, Panama.</title>
        <authorList>
            <person name="Bouskill N."/>
        </authorList>
    </citation>
    <scope>NUCLEOTIDE SEQUENCE [LARGE SCALE GENOMIC DNA]</scope>
    <source>
        <strain evidence="1 2">GGS1</strain>
    </source>
</reference>
<dbReference type="Proteomes" id="UP001160499">
    <property type="component" value="Unassembled WGS sequence"/>
</dbReference>
<gene>
    <name evidence="1" type="ORF">M2283_001907</name>
</gene>
<comment type="caution">
    <text evidence="1">The sequence shown here is derived from an EMBL/GenBank/DDBJ whole genome shotgun (WGS) entry which is preliminary data.</text>
</comment>